<dbReference type="Proteomes" id="UP000180166">
    <property type="component" value="Chromosome"/>
</dbReference>
<evidence type="ECO:0000313" key="2">
    <source>
        <dbReference type="EMBL" id="APA96990.1"/>
    </source>
</evidence>
<dbReference type="GeneID" id="93369411"/>
<gene>
    <name evidence="2" type="ORF">NS506_02931</name>
</gene>
<reference evidence="2 3" key="1">
    <citation type="submission" date="2016-10" db="EMBL/GenBank/DDBJ databases">
        <title>Genome sequence of Nocardia seriolae strain EM150506, isolated from Anguila japonica.</title>
        <authorList>
            <person name="Han H.-J."/>
        </authorList>
    </citation>
    <scope>NUCLEOTIDE SEQUENCE [LARGE SCALE GENOMIC DNA]</scope>
    <source>
        <strain evidence="2 3">EM150506</strain>
    </source>
</reference>
<sequence>MEFASSAEGEAPDWDWGPLGAPSYQAETPAEASEPGLPGPDAAVGFAAHIKPLFREEDQRSMSFVFDPWSLDDVTKHAAEILNRLAAGTMPCDSAWPAERVEVFRRWTESGMRP</sequence>
<feature type="region of interest" description="Disordered" evidence="1">
    <location>
        <begin position="1"/>
        <end position="41"/>
    </location>
</feature>
<dbReference type="KEGG" id="nsr:NS506_02931"/>
<evidence type="ECO:0000313" key="3">
    <source>
        <dbReference type="Proteomes" id="UP000180166"/>
    </source>
</evidence>
<dbReference type="RefSeq" id="WP_081986284.1">
    <property type="nucleotide sequence ID" value="NZ_AP017900.1"/>
</dbReference>
<accession>A0ABC8ARX8</accession>
<organism evidence="2 3">
    <name type="scientific">Nocardia seriolae</name>
    <dbReference type="NCBI Taxonomy" id="37332"/>
    <lineage>
        <taxon>Bacteria</taxon>
        <taxon>Bacillati</taxon>
        <taxon>Actinomycetota</taxon>
        <taxon>Actinomycetes</taxon>
        <taxon>Mycobacteriales</taxon>
        <taxon>Nocardiaceae</taxon>
        <taxon>Nocardia</taxon>
    </lineage>
</organism>
<protein>
    <submittedName>
        <fullName evidence="2">Uncharacterized protein</fullName>
    </submittedName>
</protein>
<proteinExistence type="predicted"/>
<dbReference type="EMBL" id="CP017839">
    <property type="protein sequence ID" value="APA96990.1"/>
    <property type="molecule type" value="Genomic_DNA"/>
</dbReference>
<evidence type="ECO:0000256" key="1">
    <source>
        <dbReference type="SAM" id="MobiDB-lite"/>
    </source>
</evidence>
<dbReference type="AlphaFoldDB" id="A0ABC8ARX8"/>
<name>A0ABC8ARX8_9NOCA</name>